<proteinExistence type="predicted"/>
<feature type="non-terminal residue" evidence="2">
    <location>
        <position position="78"/>
    </location>
</feature>
<protein>
    <submittedName>
        <fullName evidence="2">Villin-3-like</fullName>
    </submittedName>
</protein>
<evidence type="ECO:0000256" key="1">
    <source>
        <dbReference type="ARBA" id="ARBA00022737"/>
    </source>
</evidence>
<dbReference type="PANTHER" id="PTHR11977:SF51">
    <property type="entry name" value="PROTEIN FLIGHTLESS-1 HOMOLOG"/>
    <property type="match status" value="1"/>
</dbReference>
<keyword evidence="3" id="KW-1185">Reference proteome</keyword>
<sequence>NGANSNIQERAKALEVIQLLKEKYHEGTSNVAIVDDGKLDTESDSGEFWVLFGGFAPIGKKVISEDDIVPETIPAQLY</sequence>
<keyword evidence="1" id="KW-0677">Repeat</keyword>
<dbReference type="GO" id="GO:0051015">
    <property type="term" value="F:actin filament binding"/>
    <property type="evidence" value="ECO:0007669"/>
    <property type="project" value="InterPro"/>
</dbReference>
<dbReference type="Proteomes" id="UP000265520">
    <property type="component" value="Unassembled WGS sequence"/>
</dbReference>
<dbReference type="AlphaFoldDB" id="A0A392RSJ7"/>
<dbReference type="EMBL" id="LXQA010268812">
    <property type="protein sequence ID" value="MCI39563.1"/>
    <property type="molecule type" value="Genomic_DNA"/>
</dbReference>
<evidence type="ECO:0000313" key="2">
    <source>
        <dbReference type="EMBL" id="MCI39563.1"/>
    </source>
</evidence>
<dbReference type="InterPro" id="IPR007122">
    <property type="entry name" value="Villin/Gelsolin"/>
</dbReference>
<organism evidence="2 3">
    <name type="scientific">Trifolium medium</name>
    <dbReference type="NCBI Taxonomy" id="97028"/>
    <lineage>
        <taxon>Eukaryota</taxon>
        <taxon>Viridiplantae</taxon>
        <taxon>Streptophyta</taxon>
        <taxon>Embryophyta</taxon>
        <taxon>Tracheophyta</taxon>
        <taxon>Spermatophyta</taxon>
        <taxon>Magnoliopsida</taxon>
        <taxon>eudicotyledons</taxon>
        <taxon>Gunneridae</taxon>
        <taxon>Pentapetalae</taxon>
        <taxon>rosids</taxon>
        <taxon>fabids</taxon>
        <taxon>Fabales</taxon>
        <taxon>Fabaceae</taxon>
        <taxon>Papilionoideae</taxon>
        <taxon>50 kb inversion clade</taxon>
        <taxon>NPAAA clade</taxon>
        <taxon>Hologalegina</taxon>
        <taxon>IRL clade</taxon>
        <taxon>Trifolieae</taxon>
        <taxon>Trifolium</taxon>
    </lineage>
</organism>
<evidence type="ECO:0000313" key="3">
    <source>
        <dbReference type="Proteomes" id="UP000265520"/>
    </source>
</evidence>
<dbReference type="SUPFAM" id="SSF55753">
    <property type="entry name" value="Actin depolymerizing proteins"/>
    <property type="match status" value="1"/>
</dbReference>
<accession>A0A392RSJ7</accession>
<name>A0A392RSJ7_9FABA</name>
<feature type="non-terminal residue" evidence="2">
    <location>
        <position position="1"/>
    </location>
</feature>
<dbReference type="InterPro" id="IPR029006">
    <property type="entry name" value="ADF-H/Gelsolin-like_dom_sf"/>
</dbReference>
<dbReference type="GO" id="GO:0051014">
    <property type="term" value="P:actin filament severing"/>
    <property type="evidence" value="ECO:0007669"/>
    <property type="project" value="TreeGrafter"/>
</dbReference>
<dbReference type="PANTHER" id="PTHR11977">
    <property type="entry name" value="VILLIN"/>
    <property type="match status" value="1"/>
</dbReference>
<dbReference type="Gene3D" id="3.40.20.10">
    <property type="entry name" value="Severin"/>
    <property type="match status" value="1"/>
</dbReference>
<comment type="caution">
    <text evidence="2">The sequence shown here is derived from an EMBL/GenBank/DDBJ whole genome shotgun (WGS) entry which is preliminary data.</text>
</comment>
<reference evidence="2 3" key="1">
    <citation type="journal article" date="2018" name="Front. Plant Sci.">
        <title>Red Clover (Trifolium pratense) and Zigzag Clover (T. medium) - A Picture of Genomic Similarities and Differences.</title>
        <authorList>
            <person name="Dluhosova J."/>
            <person name="Istvanek J."/>
            <person name="Nedelnik J."/>
            <person name="Repkova J."/>
        </authorList>
    </citation>
    <scope>NUCLEOTIDE SEQUENCE [LARGE SCALE GENOMIC DNA]</scope>
    <source>
        <strain evidence="3">cv. 10/8</strain>
        <tissue evidence="2">Leaf</tissue>
    </source>
</reference>